<comment type="caution">
    <text evidence="1">The sequence shown here is derived from an EMBL/GenBank/DDBJ whole genome shotgun (WGS) entry which is preliminary data.</text>
</comment>
<gene>
    <name evidence="1" type="ORF">QFC22_001527</name>
</gene>
<dbReference type="EMBL" id="JASBWU010000003">
    <property type="protein sequence ID" value="KAJ9123328.1"/>
    <property type="molecule type" value="Genomic_DNA"/>
</dbReference>
<evidence type="ECO:0000313" key="1">
    <source>
        <dbReference type="EMBL" id="KAJ9123328.1"/>
    </source>
</evidence>
<proteinExistence type="predicted"/>
<evidence type="ECO:0000313" key="2">
    <source>
        <dbReference type="Proteomes" id="UP001243375"/>
    </source>
</evidence>
<protein>
    <submittedName>
        <fullName evidence="1">Uncharacterized protein</fullName>
    </submittedName>
</protein>
<dbReference type="Proteomes" id="UP001243375">
    <property type="component" value="Unassembled WGS sequence"/>
</dbReference>
<sequence>MVGSFIVEAVKGMFQQVAKPSGELMNKEESAISPRVVDVARPPPPPQKTSNPEKRDRRWRDSWPILPAKRHSIKKGGVTQLDLPSKSAEDCVSDTGSFSSATKKLTLELREVFEEFSSWLEHFSNLRATANDKILEFKEQQAEAKTGDVSSMTPAVTPQIEGKPGKHNPDEGLDKKSDVGRERQHTPTSLKGPTPPASPLQQPVEKISQEYLDREFYGIGPPGITPPATPPPTEAAPAPIVSRRTSEREVADQADKKATPASPSSSVRTVPVDTSAPSTPREVATPPLSVDTKPASVAPSPAPSVIATNAAPQQPPPVNEQSTPSPAPSPQGSDDKNPSLVEGVTTPQSRPGSPRNSTASSVGSLPVTTENLARLNGTPPGAPPRSQLAGEAEDDNVSIASNDSGISGMSKAASSVRSDR</sequence>
<accession>A0ACC2XHL7</accession>
<keyword evidence="2" id="KW-1185">Reference proteome</keyword>
<name>A0ACC2XHL7_9TREE</name>
<reference evidence="1" key="1">
    <citation type="submission" date="2023-04" db="EMBL/GenBank/DDBJ databases">
        <title>Draft Genome sequencing of Naganishia species isolated from polar environments using Oxford Nanopore Technology.</title>
        <authorList>
            <person name="Leo P."/>
            <person name="Venkateswaran K."/>
        </authorList>
    </citation>
    <scope>NUCLEOTIDE SEQUENCE</scope>
    <source>
        <strain evidence="1">MNA-CCFEE 5425</strain>
    </source>
</reference>
<organism evidence="1 2">
    <name type="scientific">Naganishia vaughanmartiniae</name>
    <dbReference type="NCBI Taxonomy" id="1424756"/>
    <lineage>
        <taxon>Eukaryota</taxon>
        <taxon>Fungi</taxon>
        <taxon>Dikarya</taxon>
        <taxon>Basidiomycota</taxon>
        <taxon>Agaricomycotina</taxon>
        <taxon>Tremellomycetes</taxon>
        <taxon>Filobasidiales</taxon>
        <taxon>Filobasidiaceae</taxon>
        <taxon>Naganishia</taxon>
    </lineage>
</organism>